<name>A0A9Q3GP45_9BASI</name>
<sequence length="115" mass="12965">MPTIPDAFPGSQSFTRKFLRQGRLPTSLTLPYAGEVSQQFQCFLTPGQPPKNSNTSLRRCRLWTLHMRILTLVQAFNRSQANPYASTGSQRFKQFLKPVKDFNPSHANPYSCAGS</sequence>
<dbReference type="Proteomes" id="UP000765509">
    <property type="component" value="Unassembled WGS sequence"/>
</dbReference>
<proteinExistence type="predicted"/>
<dbReference type="AlphaFoldDB" id="A0A9Q3GP45"/>
<evidence type="ECO:0000313" key="1">
    <source>
        <dbReference type="EMBL" id="MBW0473979.1"/>
    </source>
</evidence>
<comment type="caution">
    <text evidence="1">The sequence shown here is derived from an EMBL/GenBank/DDBJ whole genome shotgun (WGS) entry which is preliminary data.</text>
</comment>
<organism evidence="1 2">
    <name type="scientific">Austropuccinia psidii MF-1</name>
    <dbReference type="NCBI Taxonomy" id="1389203"/>
    <lineage>
        <taxon>Eukaryota</taxon>
        <taxon>Fungi</taxon>
        <taxon>Dikarya</taxon>
        <taxon>Basidiomycota</taxon>
        <taxon>Pucciniomycotina</taxon>
        <taxon>Pucciniomycetes</taxon>
        <taxon>Pucciniales</taxon>
        <taxon>Sphaerophragmiaceae</taxon>
        <taxon>Austropuccinia</taxon>
    </lineage>
</organism>
<gene>
    <name evidence="1" type="ORF">O181_013694</name>
</gene>
<evidence type="ECO:0000313" key="2">
    <source>
        <dbReference type="Proteomes" id="UP000765509"/>
    </source>
</evidence>
<keyword evidence="2" id="KW-1185">Reference proteome</keyword>
<accession>A0A9Q3GP45</accession>
<dbReference type="EMBL" id="AVOT02003598">
    <property type="protein sequence ID" value="MBW0473979.1"/>
    <property type="molecule type" value="Genomic_DNA"/>
</dbReference>
<reference evidence="1" key="1">
    <citation type="submission" date="2021-03" db="EMBL/GenBank/DDBJ databases">
        <title>Draft genome sequence of rust myrtle Austropuccinia psidii MF-1, a brazilian biotype.</title>
        <authorList>
            <person name="Quecine M.C."/>
            <person name="Pachon D.M.R."/>
            <person name="Bonatelli M.L."/>
            <person name="Correr F.H."/>
            <person name="Franceschini L.M."/>
            <person name="Leite T.F."/>
            <person name="Margarido G.R.A."/>
            <person name="Almeida C.A."/>
            <person name="Ferrarezi J.A."/>
            <person name="Labate C.A."/>
        </authorList>
    </citation>
    <scope>NUCLEOTIDE SEQUENCE</scope>
    <source>
        <strain evidence="1">MF-1</strain>
    </source>
</reference>
<protein>
    <submittedName>
        <fullName evidence="1">Uncharacterized protein</fullName>
    </submittedName>
</protein>